<name>F3PXG5_9BACE</name>
<evidence type="ECO:0000313" key="2">
    <source>
        <dbReference type="Proteomes" id="UP000003416"/>
    </source>
</evidence>
<sequence length="49" mass="5570">MQNCISHNCNTFFRLILPLPCSHAAWLRGFKRGSVPFAHWGFFSDACIA</sequence>
<organism evidence="1 2">
    <name type="scientific">Bacteroides fluxus YIT 12057</name>
    <dbReference type="NCBI Taxonomy" id="763034"/>
    <lineage>
        <taxon>Bacteria</taxon>
        <taxon>Pseudomonadati</taxon>
        <taxon>Bacteroidota</taxon>
        <taxon>Bacteroidia</taxon>
        <taxon>Bacteroidales</taxon>
        <taxon>Bacteroidaceae</taxon>
        <taxon>Bacteroides</taxon>
    </lineage>
</organism>
<dbReference type="EMBL" id="AFBN01000099">
    <property type="protein sequence ID" value="EGF51546.1"/>
    <property type="molecule type" value="Genomic_DNA"/>
</dbReference>
<keyword evidence="2" id="KW-1185">Reference proteome</keyword>
<proteinExistence type="predicted"/>
<protein>
    <submittedName>
        <fullName evidence="1">Uncharacterized protein</fullName>
    </submittedName>
</protein>
<dbReference type="AlphaFoldDB" id="F3PXG5"/>
<evidence type="ECO:0000313" key="1">
    <source>
        <dbReference type="EMBL" id="EGF51546.1"/>
    </source>
</evidence>
<comment type="caution">
    <text evidence="1">The sequence shown here is derived from an EMBL/GenBank/DDBJ whole genome shotgun (WGS) entry which is preliminary data.</text>
</comment>
<gene>
    <name evidence="1" type="ORF">HMPREF9446_03462</name>
</gene>
<dbReference type="HOGENOM" id="CLU_3132269_0_0_10"/>
<accession>F3PXG5</accession>
<reference evidence="1 2" key="1">
    <citation type="submission" date="2011-02" db="EMBL/GenBank/DDBJ databases">
        <authorList>
            <person name="Weinstock G."/>
            <person name="Sodergren E."/>
            <person name="Clifton S."/>
            <person name="Fulton L."/>
            <person name="Fulton B."/>
            <person name="Courtney L."/>
            <person name="Fronick C."/>
            <person name="Harrison M."/>
            <person name="Strong C."/>
            <person name="Farmer C."/>
            <person name="Delahaunty K."/>
            <person name="Markovic C."/>
            <person name="Hall O."/>
            <person name="Minx P."/>
            <person name="Tomlinson C."/>
            <person name="Mitreva M."/>
            <person name="Hou S."/>
            <person name="Chen J."/>
            <person name="Wollam A."/>
            <person name="Pepin K.H."/>
            <person name="Johnson M."/>
            <person name="Bhonagiri V."/>
            <person name="Zhang X."/>
            <person name="Suruliraj S."/>
            <person name="Warren W."/>
            <person name="Chinwalla A."/>
            <person name="Mardis E.R."/>
            <person name="Wilson R.K."/>
        </authorList>
    </citation>
    <scope>NUCLEOTIDE SEQUENCE [LARGE SCALE GENOMIC DNA]</scope>
    <source>
        <strain evidence="1 2">YIT 12057</strain>
    </source>
</reference>
<dbReference type="Proteomes" id="UP000003416">
    <property type="component" value="Unassembled WGS sequence"/>
</dbReference>